<dbReference type="Proteomes" id="UP000717996">
    <property type="component" value="Unassembled WGS sequence"/>
</dbReference>
<dbReference type="GO" id="GO:0005789">
    <property type="term" value="C:endoplasmic reticulum membrane"/>
    <property type="evidence" value="ECO:0007669"/>
    <property type="project" value="UniProtKB-SubCell"/>
</dbReference>
<comment type="similarity">
    <text evidence="4">Belongs to the OST3/OST6 family.</text>
</comment>
<dbReference type="Pfam" id="PF06246">
    <property type="entry name" value="Isy1"/>
    <property type="match status" value="1"/>
</dbReference>
<dbReference type="FunFam" id="1.10.287.660:FF:000001">
    <property type="entry name" value="pre-mRNA-splicing factor ISY1 homolog"/>
    <property type="match status" value="1"/>
</dbReference>
<evidence type="ECO:0000256" key="2">
    <source>
        <dbReference type="ARBA" id="ARBA00004477"/>
    </source>
</evidence>
<feature type="transmembrane region" description="Helical" evidence="9">
    <location>
        <begin position="420"/>
        <end position="438"/>
    </location>
</feature>
<organism evidence="10 11">
    <name type="scientific">Rhizopus oryzae</name>
    <name type="common">Mucormycosis agent</name>
    <name type="synonym">Rhizopus arrhizus var. delemar</name>
    <dbReference type="NCBI Taxonomy" id="64495"/>
    <lineage>
        <taxon>Eukaryota</taxon>
        <taxon>Fungi</taxon>
        <taxon>Fungi incertae sedis</taxon>
        <taxon>Mucoromycota</taxon>
        <taxon>Mucoromycotina</taxon>
        <taxon>Mucoromycetes</taxon>
        <taxon>Mucorales</taxon>
        <taxon>Mucorineae</taxon>
        <taxon>Rhizopodaceae</taxon>
        <taxon>Rhizopus</taxon>
    </lineage>
</organism>
<evidence type="ECO:0000256" key="7">
    <source>
        <dbReference type="ARBA" id="ARBA00023136"/>
    </source>
</evidence>
<dbReference type="AlphaFoldDB" id="A0A9P6Y388"/>
<dbReference type="InterPro" id="IPR037200">
    <property type="entry name" value="Isy1_sf"/>
</dbReference>
<dbReference type="InterPro" id="IPR021149">
    <property type="entry name" value="OligosaccharylTrfase_OST3/OST6"/>
</dbReference>
<keyword evidence="6 9" id="KW-1133">Transmembrane helix</keyword>
<evidence type="ECO:0000256" key="8">
    <source>
        <dbReference type="ARBA" id="ARBA00023242"/>
    </source>
</evidence>
<evidence type="ECO:0000256" key="3">
    <source>
        <dbReference type="ARBA" id="ARBA00007002"/>
    </source>
</evidence>
<dbReference type="Gene3D" id="1.10.287.660">
    <property type="entry name" value="Helix hairpin bin"/>
    <property type="match status" value="1"/>
</dbReference>
<dbReference type="GO" id="GO:0005634">
    <property type="term" value="C:nucleus"/>
    <property type="evidence" value="ECO:0007669"/>
    <property type="project" value="UniProtKB-SubCell"/>
</dbReference>
<dbReference type="CDD" id="cd02961">
    <property type="entry name" value="PDI_a_family"/>
    <property type="match status" value="1"/>
</dbReference>
<dbReference type="SUPFAM" id="SSF52833">
    <property type="entry name" value="Thioredoxin-like"/>
    <property type="match status" value="1"/>
</dbReference>
<comment type="subcellular location">
    <subcellularLocation>
        <location evidence="2">Endoplasmic reticulum membrane</location>
        <topology evidence="2">Multi-pass membrane protein</topology>
    </subcellularLocation>
    <subcellularLocation>
        <location evidence="1">Nucleus</location>
    </subcellularLocation>
</comment>
<evidence type="ECO:0000256" key="6">
    <source>
        <dbReference type="ARBA" id="ARBA00022989"/>
    </source>
</evidence>
<evidence type="ECO:0000256" key="5">
    <source>
        <dbReference type="ARBA" id="ARBA00022692"/>
    </source>
</evidence>
<gene>
    <name evidence="10" type="ORF">G6F51_009732</name>
</gene>
<evidence type="ECO:0000256" key="1">
    <source>
        <dbReference type="ARBA" id="ARBA00004123"/>
    </source>
</evidence>
<sequence>MARNEEKAQSMLYRFREAQAAQLGLAKTRQRRPGFAGSVNSVTEAEMWRRDLLSEVSRKIAKIQDVSLSDYQVRDLNDEINKLMGQKYHWEKRIVDLGGPDYRRSGPRMISYEGREAPGIRGYRYFGRARDLPGVRELFEQAASEPVNRSITEINRDIDAEYYGYRDEENEVLLEYEKALEKELVQKLLHAPVDSLLQSEARANDKSQTLKLNKFWYFRVGSLFFILLAFIGLVFAQADPKKDKLISLVNQDGLVKLNSNSFDRFAEGKRNYGLVVLLTALGPQFNCHPCRELDPEFTLIAKSFQRNKDNKNLFFGHLDFNDGQIIFQKLQLVSAPNVLYFPPQKAGESKEFIRYDVTKNGLDAESIAEFLTKQTGYAVKVKRPFNYVKFGGQLFLAVGAAAILKLVYRNFGFIFYHKTTWTVASILLVLVMTSGHMWNRIRGPAYVMPTQSGQINYIAAGFSSQLGIESQIVSSICK</sequence>
<proteinExistence type="inferred from homology"/>
<comment type="caution">
    <text evidence="10">The sequence shown here is derived from an EMBL/GenBank/DDBJ whole genome shotgun (WGS) entry which is preliminary data.</text>
</comment>
<evidence type="ECO:0000256" key="4">
    <source>
        <dbReference type="ARBA" id="ARBA00009561"/>
    </source>
</evidence>
<evidence type="ECO:0000313" key="10">
    <source>
        <dbReference type="EMBL" id="KAG1538499.1"/>
    </source>
</evidence>
<dbReference type="SUPFAM" id="SSF140102">
    <property type="entry name" value="ISY1 domain-like"/>
    <property type="match status" value="1"/>
</dbReference>
<dbReference type="InterPro" id="IPR036249">
    <property type="entry name" value="Thioredoxin-like_sf"/>
</dbReference>
<evidence type="ECO:0000256" key="9">
    <source>
        <dbReference type="SAM" id="Phobius"/>
    </source>
</evidence>
<feature type="transmembrane region" description="Helical" evidence="9">
    <location>
        <begin position="390"/>
        <end position="408"/>
    </location>
</feature>
<accession>A0A9P6Y388</accession>
<dbReference type="Gene3D" id="3.40.30.10">
    <property type="entry name" value="Glutaredoxin"/>
    <property type="match status" value="1"/>
</dbReference>
<feature type="transmembrane region" description="Helical" evidence="9">
    <location>
        <begin position="216"/>
        <end position="236"/>
    </location>
</feature>
<evidence type="ECO:0000313" key="11">
    <source>
        <dbReference type="Proteomes" id="UP000717996"/>
    </source>
</evidence>
<name>A0A9P6Y388_RHIOR</name>
<dbReference type="InterPro" id="IPR029012">
    <property type="entry name" value="Helix_hairpin_bin_sf"/>
</dbReference>
<dbReference type="InterPro" id="IPR009360">
    <property type="entry name" value="Isy1"/>
</dbReference>
<keyword evidence="7 9" id="KW-0472">Membrane</keyword>
<dbReference type="EMBL" id="JAANIT010001846">
    <property type="protein sequence ID" value="KAG1538499.1"/>
    <property type="molecule type" value="Genomic_DNA"/>
</dbReference>
<dbReference type="PANTHER" id="PTHR13021">
    <property type="entry name" value="PRE-MRNA-SPLICING FACTOR ISY1"/>
    <property type="match status" value="1"/>
</dbReference>
<dbReference type="OrthoDB" id="67566at2759"/>
<comment type="similarity">
    <text evidence="3">Belongs to the ISY1 family.</text>
</comment>
<protein>
    <submittedName>
        <fullName evidence="10">Uncharacterized protein</fullName>
    </submittedName>
</protein>
<dbReference type="GO" id="GO:0000350">
    <property type="term" value="P:generation of catalytic spliceosome for second transesterification step"/>
    <property type="evidence" value="ECO:0007669"/>
    <property type="project" value="InterPro"/>
</dbReference>
<keyword evidence="8" id="KW-0539">Nucleus</keyword>
<keyword evidence="5 9" id="KW-0812">Transmembrane</keyword>
<reference evidence="10" key="1">
    <citation type="journal article" date="2020" name="Microb. Genom.">
        <title>Genetic diversity of clinical and environmental Mucorales isolates obtained from an investigation of mucormycosis cases among solid organ transplant recipients.</title>
        <authorList>
            <person name="Nguyen M.H."/>
            <person name="Kaul D."/>
            <person name="Muto C."/>
            <person name="Cheng S.J."/>
            <person name="Richter R.A."/>
            <person name="Bruno V.M."/>
            <person name="Liu G."/>
            <person name="Beyhan S."/>
            <person name="Sundermann A.J."/>
            <person name="Mounaud S."/>
            <person name="Pasculle A.W."/>
            <person name="Nierman W.C."/>
            <person name="Driscoll E."/>
            <person name="Cumbie R."/>
            <person name="Clancy C.J."/>
            <person name="Dupont C.L."/>
        </authorList>
    </citation>
    <scope>NUCLEOTIDE SEQUENCE</scope>
    <source>
        <strain evidence="10">GL16</strain>
    </source>
</reference>
<dbReference type="Pfam" id="PF04756">
    <property type="entry name" value="OST3_OST6"/>
    <property type="match status" value="1"/>
</dbReference>